<dbReference type="InterPro" id="IPR014284">
    <property type="entry name" value="RNA_pol_sigma-70_dom"/>
</dbReference>
<dbReference type="InterPro" id="IPR013325">
    <property type="entry name" value="RNA_pol_sigma_r2"/>
</dbReference>
<evidence type="ECO:0000259" key="5">
    <source>
        <dbReference type="Pfam" id="PF04542"/>
    </source>
</evidence>
<dbReference type="InterPro" id="IPR036388">
    <property type="entry name" value="WH-like_DNA-bd_sf"/>
</dbReference>
<dbReference type="PANTHER" id="PTHR43133">
    <property type="entry name" value="RNA POLYMERASE ECF-TYPE SIGMA FACTO"/>
    <property type="match status" value="1"/>
</dbReference>
<name>A0ABT6YDJ0_9BACT</name>
<evidence type="ECO:0000256" key="1">
    <source>
        <dbReference type="ARBA" id="ARBA00010641"/>
    </source>
</evidence>
<protein>
    <submittedName>
        <fullName evidence="7">Sigma-70 family RNA polymerase sigma factor</fullName>
    </submittedName>
</protein>
<sequence>MAFNSLHNSDLEIWQSFKKGDKIAFAKIYQLHAKSLLNYGLTLRISSNLSVVEDCLQDLFLELWQSRENLADTDSIKFYLFRALKNKLMRTVKYDFSKNTDEIDETLGGDLFEASIERILIEEESQKERLERLKVAFDGLSQRQREVINLKYYHQFSNAQIAEIMELNYASVGNLIQKALFSLRQSIHISIHLFLLIFSSFIR</sequence>
<dbReference type="EMBL" id="JASHIF010000021">
    <property type="protein sequence ID" value="MDI9861649.1"/>
    <property type="molecule type" value="Genomic_DNA"/>
</dbReference>
<evidence type="ECO:0000313" key="8">
    <source>
        <dbReference type="Proteomes" id="UP001236507"/>
    </source>
</evidence>
<dbReference type="SUPFAM" id="SSF88659">
    <property type="entry name" value="Sigma3 and sigma4 domains of RNA polymerase sigma factors"/>
    <property type="match status" value="1"/>
</dbReference>
<feature type="domain" description="RNA polymerase sigma factor 70 region 4 type 2" evidence="6">
    <location>
        <begin position="131"/>
        <end position="180"/>
    </location>
</feature>
<dbReference type="NCBIfam" id="TIGR02937">
    <property type="entry name" value="sigma70-ECF"/>
    <property type="match status" value="1"/>
</dbReference>
<dbReference type="Proteomes" id="UP001236507">
    <property type="component" value="Unassembled WGS sequence"/>
</dbReference>
<evidence type="ECO:0000256" key="2">
    <source>
        <dbReference type="ARBA" id="ARBA00023015"/>
    </source>
</evidence>
<evidence type="ECO:0000256" key="4">
    <source>
        <dbReference type="ARBA" id="ARBA00023163"/>
    </source>
</evidence>
<comment type="caution">
    <text evidence="7">The sequence shown here is derived from an EMBL/GenBank/DDBJ whole genome shotgun (WGS) entry which is preliminary data.</text>
</comment>
<comment type="similarity">
    <text evidence="1">Belongs to the sigma-70 factor family. ECF subfamily.</text>
</comment>
<dbReference type="Pfam" id="PF08281">
    <property type="entry name" value="Sigma70_r4_2"/>
    <property type="match status" value="1"/>
</dbReference>
<evidence type="ECO:0000259" key="6">
    <source>
        <dbReference type="Pfam" id="PF08281"/>
    </source>
</evidence>
<proteinExistence type="inferred from homology"/>
<dbReference type="SUPFAM" id="SSF88946">
    <property type="entry name" value="Sigma2 domain of RNA polymerase sigma factors"/>
    <property type="match status" value="1"/>
</dbReference>
<dbReference type="InterPro" id="IPR007627">
    <property type="entry name" value="RNA_pol_sigma70_r2"/>
</dbReference>
<keyword evidence="4" id="KW-0804">Transcription</keyword>
<keyword evidence="2" id="KW-0805">Transcription regulation</keyword>
<accession>A0ABT6YDJ0</accession>
<gene>
    <name evidence="7" type="ORF">QM524_20685</name>
</gene>
<dbReference type="InterPro" id="IPR013324">
    <property type="entry name" value="RNA_pol_sigma_r3/r4-like"/>
</dbReference>
<feature type="domain" description="RNA polymerase sigma-70 region 2" evidence="5">
    <location>
        <begin position="39"/>
        <end position="91"/>
    </location>
</feature>
<dbReference type="InterPro" id="IPR039425">
    <property type="entry name" value="RNA_pol_sigma-70-like"/>
</dbReference>
<evidence type="ECO:0000313" key="7">
    <source>
        <dbReference type="EMBL" id="MDI9861649.1"/>
    </source>
</evidence>
<dbReference type="PANTHER" id="PTHR43133:SF46">
    <property type="entry name" value="RNA POLYMERASE SIGMA-70 FACTOR ECF SUBFAMILY"/>
    <property type="match status" value="1"/>
</dbReference>
<dbReference type="RefSeq" id="WP_283346016.1">
    <property type="nucleotide sequence ID" value="NZ_JASHIF010000021.1"/>
</dbReference>
<evidence type="ECO:0000256" key="3">
    <source>
        <dbReference type="ARBA" id="ARBA00023082"/>
    </source>
</evidence>
<keyword evidence="8" id="KW-1185">Reference proteome</keyword>
<reference evidence="7 8" key="1">
    <citation type="submission" date="2023-05" db="EMBL/GenBank/DDBJ databases">
        <title>Novel species of genus Flectobacillus isolated from stream in China.</title>
        <authorList>
            <person name="Lu H."/>
        </authorList>
    </citation>
    <scope>NUCLEOTIDE SEQUENCE [LARGE SCALE GENOMIC DNA]</scope>
    <source>
        <strain evidence="7 8">KCTC 42575</strain>
    </source>
</reference>
<organism evidence="7 8">
    <name type="scientific">Flectobacillus roseus</name>
    <dbReference type="NCBI Taxonomy" id="502259"/>
    <lineage>
        <taxon>Bacteria</taxon>
        <taxon>Pseudomonadati</taxon>
        <taxon>Bacteroidota</taxon>
        <taxon>Cytophagia</taxon>
        <taxon>Cytophagales</taxon>
        <taxon>Flectobacillaceae</taxon>
        <taxon>Flectobacillus</taxon>
    </lineage>
</organism>
<dbReference type="InterPro" id="IPR013249">
    <property type="entry name" value="RNA_pol_sigma70_r4_t2"/>
</dbReference>
<dbReference type="Pfam" id="PF04542">
    <property type="entry name" value="Sigma70_r2"/>
    <property type="match status" value="1"/>
</dbReference>
<dbReference type="Gene3D" id="1.10.1740.10">
    <property type="match status" value="1"/>
</dbReference>
<keyword evidence="3" id="KW-0731">Sigma factor</keyword>
<dbReference type="Gene3D" id="1.10.10.10">
    <property type="entry name" value="Winged helix-like DNA-binding domain superfamily/Winged helix DNA-binding domain"/>
    <property type="match status" value="1"/>
</dbReference>